<feature type="transmembrane region" description="Helical" evidence="1">
    <location>
        <begin position="354"/>
        <end position="374"/>
    </location>
</feature>
<keyword evidence="1" id="KW-1133">Transmembrane helix</keyword>
<dbReference type="RefSeq" id="WP_130135263.1">
    <property type="nucleotide sequence ID" value="NZ_RQTG01000263.1"/>
</dbReference>
<feature type="transmembrane region" description="Helical" evidence="1">
    <location>
        <begin position="405"/>
        <end position="421"/>
    </location>
</feature>
<evidence type="ECO:0008006" key="4">
    <source>
        <dbReference type="Google" id="ProtNLM"/>
    </source>
</evidence>
<accession>A0A4Q7CPS0</accession>
<feature type="transmembrane region" description="Helical" evidence="1">
    <location>
        <begin position="323"/>
        <end position="342"/>
    </location>
</feature>
<feature type="transmembrane region" description="Helical" evidence="1">
    <location>
        <begin position="84"/>
        <end position="106"/>
    </location>
</feature>
<organism evidence="2 3">
    <name type="scientific">Staphylococcus condimenti</name>
    <dbReference type="NCBI Taxonomy" id="70255"/>
    <lineage>
        <taxon>Bacteria</taxon>
        <taxon>Bacillati</taxon>
        <taxon>Bacillota</taxon>
        <taxon>Bacilli</taxon>
        <taxon>Bacillales</taxon>
        <taxon>Staphylococcaceae</taxon>
        <taxon>Staphylococcus</taxon>
    </lineage>
</organism>
<feature type="transmembrane region" description="Helical" evidence="1">
    <location>
        <begin position="217"/>
        <end position="232"/>
    </location>
</feature>
<evidence type="ECO:0000313" key="2">
    <source>
        <dbReference type="EMBL" id="RZI04219.1"/>
    </source>
</evidence>
<feature type="transmembrane region" description="Helical" evidence="1">
    <location>
        <begin position="150"/>
        <end position="183"/>
    </location>
</feature>
<dbReference type="EMBL" id="RQTE01000032">
    <property type="protein sequence ID" value="RZI04219.1"/>
    <property type="molecule type" value="Genomic_DNA"/>
</dbReference>
<feature type="transmembrane region" description="Helical" evidence="1">
    <location>
        <begin position="433"/>
        <end position="451"/>
    </location>
</feature>
<feature type="transmembrane region" description="Helical" evidence="1">
    <location>
        <begin position="841"/>
        <end position="862"/>
    </location>
</feature>
<dbReference type="PANTHER" id="PTHR38454">
    <property type="entry name" value="INTEGRAL MEMBRANE PROTEIN-RELATED"/>
    <property type="match status" value="1"/>
</dbReference>
<feature type="transmembrane region" description="Helical" evidence="1">
    <location>
        <begin position="244"/>
        <end position="262"/>
    </location>
</feature>
<dbReference type="InterPro" id="IPR018580">
    <property type="entry name" value="Uncharacterised_YfhO"/>
</dbReference>
<feature type="transmembrane region" description="Helical" evidence="1">
    <location>
        <begin position="12"/>
        <end position="31"/>
    </location>
</feature>
<name>A0A4Q7CPS0_9STAP</name>
<reference evidence="2 3" key="1">
    <citation type="submission" date="2018-11" db="EMBL/GenBank/DDBJ databases">
        <title>Genomic profiling of Staphylococcus species from a Poultry farm system in KwaZulu-Natal, South Africa.</title>
        <authorList>
            <person name="Amoako D.G."/>
            <person name="Somboro A.M."/>
            <person name="Abia A.L.K."/>
            <person name="Bester L.A."/>
            <person name="Essack S.Y."/>
        </authorList>
    </citation>
    <scope>NUCLEOTIDE SEQUENCE [LARGE SCALE GENOMIC DNA]</scope>
    <source>
        <strain evidence="2 3">SA11</strain>
    </source>
</reference>
<gene>
    <name evidence="2" type="ORF">EIG99_01490</name>
</gene>
<evidence type="ECO:0000313" key="3">
    <source>
        <dbReference type="Proteomes" id="UP000293854"/>
    </source>
</evidence>
<dbReference type="PANTHER" id="PTHR38454:SF1">
    <property type="entry name" value="INTEGRAL MEMBRANE PROTEIN"/>
    <property type="match status" value="1"/>
</dbReference>
<sequence length="871" mass="101816">MKRLNPSFKQFLWILLFSIGVTTLVFIPFFINTFYKGIAFSGKGDGFTQLIPFQKYLYHQYTDFKSFYDIGFGLGGDYTKGLSYYYSTSPLLIIYFLFIKIAEIIFHLPTDSIKFWAANQVIIAYIRALLTFITGYYLFQYLNPKRRFVIIGALMYAISVVTIYYNFTFSFFGDVVILLPLSLYAMERFFRERKIGLFIIVIAITLFSNFYFGYYEFIVLGFYFIYRVIFPYRKDIVSRAKKIYVCIIAAILSLMIGIIGFYNGVSAVMENDRKINPNLKMSFLIDCQEKYHIFSNGFYITISVITFVALLAFNLYKHYFYRLFAVMTWILLIGSLTPYFDSFFNGFSLPARRWVYILCLTSSVLIALFIQHLAEISIKHYLITAIPCIVVMFAMYFAYDGHMSWMFAALIIMIFIGVLLRQKKLLNKKATTYILIGLIFLQQALMIKNYHDTHMYIYERPIASMDKDNYHSADLQKEFDKIQHSKKDPFNRIEYLSFSALNSPLIYGYRGISLYSSLFNGDILKYYDKTMQIAQPIDKNSTYRLLGNRANLMALWDVKDRFKNPPDDNMPYGFKKTDIVKGKQHQYQHSEDTIHYPSAHITNKVYDNKSLKTPIEREHAMLKGVVLNDITTTNKEVEHNINYKDDVEAEADDAEWNKNKHTLNVKGKNGGIDFKVPDNIAKKYKDLYFEFDLELQSPNKPHHVELNEYKQNRNSLEYSYRRPVTPITMRVKSDDNVHLNLSKGQYRYKLKGIYGEDYQALRTAAKSVDKVKVKETRKGYRITKNKKDHGYLVLPVPYVDGMHAKADGKQLEVKKGNGIQTVIPVKKGQQHIDFWYAKPHMLFLGIITIIGIIGAVCFTYYLRKRKMQKEE</sequence>
<dbReference type="AlphaFoldDB" id="A0A4Q7CPS0"/>
<keyword evidence="1" id="KW-0812">Transmembrane</keyword>
<feature type="transmembrane region" description="Helical" evidence="1">
    <location>
        <begin position="298"/>
        <end position="316"/>
    </location>
</feature>
<comment type="caution">
    <text evidence="2">The sequence shown here is derived from an EMBL/GenBank/DDBJ whole genome shotgun (WGS) entry which is preliminary data.</text>
</comment>
<dbReference type="Pfam" id="PF09586">
    <property type="entry name" value="YfhO"/>
    <property type="match status" value="1"/>
</dbReference>
<feature type="transmembrane region" description="Helical" evidence="1">
    <location>
        <begin position="381"/>
        <end position="399"/>
    </location>
</feature>
<evidence type="ECO:0000256" key="1">
    <source>
        <dbReference type="SAM" id="Phobius"/>
    </source>
</evidence>
<protein>
    <recommendedName>
        <fullName evidence="4">Integral membrane protein</fullName>
    </recommendedName>
</protein>
<proteinExistence type="predicted"/>
<keyword evidence="1" id="KW-0472">Membrane</keyword>
<feature type="transmembrane region" description="Helical" evidence="1">
    <location>
        <begin position="118"/>
        <end position="138"/>
    </location>
</feature>
<dbReference type="Proteomes" id="UP000293854">
    <property type="component" value="Unassembled WGS sequence"/>
</dbReference>